<dbReference type="Proteomes" id="UP000698800">
    <property type="component" value="Unassembled WGS sequence"/>
</dbReference>
<proteinExistence type="predicted"/>
<protein>
    <submittedName>
        <fullName evidence="2">Uncharacterized protein</fullName>
    </submittedName>
</protein>
<keyword evidence="3" id="KW-1185">Reference proteome</keyword>
<dbReference type="AlphaFoldDB" id="A0A9P8HZ15"/>
<name>A0A9P8HZ15_9PEZI</name>
<evidence type="ECO:0000313" key="3">
    <source>
        <dbReference type="Proteomes" id="UP000698800"/>
    </source>
</evidence>
<gene>
    <name evidence="2" type="ORF">FGG08_007347</name>
</gene>
<evidence type="ECO:0000313" key="2">
    <source>
        <dbReference type="EMBL" id="KAH0534050.1"/>
    </source>
</evidence>
<sequence length="196" mass="21904">MAQSKMKWDGEADQQLLLSILATHTINLNHAAIAERIGPHCTPRAVVERIKKLKKMSKDGGFDKAGGGAPKTSRATGPSSKRKNITPDDTPSPKKVKTDNAKLEEDSEESYEIKGITNMNVIPEYSAAYENEGRKPHERDLAYDAIARGVERTTRQDEPRTVSNPTSDLLVDRYAYEPLDLYGHHDDMLIPFENEQ</sequence>
<dbReference type="OrthoDB" id="5418867at2759"/>
<organism evidence="2 3">
    <name type="scientific">Glutinoglossum americanum</name>
    <dbReference type="NCBI Taxonomy" id="1670608"/>
    <lineage>
        <taxon>Eukaryota</taxon>
        <taxon>Fungi</taxon>
        <taxon>Dikarya</taxon>
        <taxon>Ascomycota</taxon>
        <taxon>Pezizomycotina</taxon>
        <taxon>Geoglossomycetes</taxon>
        <taxon>Geoglossales</taxon>
        <taxon>Geoglossaceae</taxon>
        <taxon>Glutinoglossum</taxon>
    </lineage>
</organism>
<dbReference type="EMBL" id="JAGHQL010000283">
    <property type="protein sequence ID" value="KAH0534050.1"/>
    <property type="molecule type" value="Genomic_DNA"/>
</dbReference>
<feature type="region of interest" description="Disordered" evidence="1">
    <location>
        <begin position="57"/>
        <end position="110"/>
    </location>
</feature>
<accession>A0A9P8HZ15</accession>
<comment type="caution">
    <text evidence="2">The sequence shown here is derived from an EMBL/GenBank/DDBJ whole genome shotgun (WGS) entry which is preliminary data.</text>
</comment>
<reference evidence="2" key="1">
    <citation type="submission" date="2021-03" db="EMBL/GenBank/DDBJ databases">
        <title>Comparative genomics and phylogenomic investigation of the class Geoglossomycetes provide insights into ecological specialization and systematics.</title>
        <authorList>
            <person name="Melie T."/>
            <person name="Pirro S."/>
            <person name="Miller A.N."/>
            <person name="Quandt A."/>
        </authorList>
    </citation>
    <scope>NUCLEOTIDE SEQUENCE</scope>
    <source>
        <strain evidence="2">GBOQ0MN5Z8</strain>
    </source>
</reference>
<evidence type="ECO:0000256" key="1">
    <source>
        <dbReference type="SAM" id="MobiDB-lite"/>
    </source>
</evidence>